<evidence type="ECO:0000313" key="1">
    <source>
        <dbReference type="EMBL" id="KDE41288.1"/>
    </source>
</evidence>
<comment type="caution">
    <text evidence="1">The sequence shown here is derived from an EMBL/GenBank/DDBJ whole genome shotgun (WGS) entry which is preliminary data.</text>
</comment>
<accession>A0A063Y4M6</accession>
<name>A0A063Y4M6_9GAMM</name>
<reference evidence="1 2" key="1">
    <citation type="journal article" date="2005" name="Int. J. Syst. Evol. Microbiol.">
        <title>Nitrincola lacisaponensis gen. nov., sp. nov., a novel alkaliphilic bacterium isolated from an alkaline, saline lake.</title>
        <authorList>
            <person name="Dimitriu P.A."/>
            <person name="Shukla S.K."/>
            <person name="Conradt J."/>
            <person name="Marquez M.C."/>
            <person name="Ventosa A."/>
            <person name="Maglia A."/>
            <person name="Peyton B.M."/>
            <person name="Pinkart H.C."/>
            <person name="Mormile M.R."/>
        </authorList>
    </citation>
    <scope>NUCLEOTIDE SEQUENCE [LARGE SCALE GENOMIC DNA]</scope>
    <source>
        <strain evidence="1 2">4CA</strain>
    </source>
</reference>
<sequence length="41" mass="4863">MLLGLTGIISYTEIQSTESYKDEYLIRISTLGREYLFWKTE</sequence>
<dbReference type="EMBL" id="JMSZ01000006">
    <property type="protein sequence ID" value="KDE41288.1"/>
    <property type="molecule type" value="Genomic_DNA"/>
</dbReference>
<evidence type="ECO:0000313" key="2">
    <source>
        <dbReference type="Proteomes" id="UP000027318"/>
    </source>
</evidence>
<gene>
    <name evidence="1" type="ORF">ADINL_0169</name>
</gene>
<organism evidence="1 2">
    <name type="scientific">Nitrincola lacisaponensis</name>
    <dbReference type="NCBI Taxonomy" id="267850"/>
    <lineage>
        <taxon>Bacteria</taxon>
        <taxon>Pseudomonadati</taxon>
        <taxon>Pseudomonadota</taxon>
        <taxon>Gammaproteobacteria</taxon>
        <taxon>Oceanospirillales</taxon>
        <taxon>Oceanospirillaceae</taxon>
        <taxon>Nitrincola</taxon>
    </lineage>
</organism>
<dbReference type="Proteomes" id="UP000027318">
    <property type="component" value="Unassembled WGS sequence"/>
</dbReference>
<proteinExistence type="predicted"/>
<dbReference type="AlphaFoldDB" id="A0A063Y4M6"/>
<protein>
    <submittedName>
        <fullName evidence="1">Uncharacterized protein</fullName>
    </submittedName>
</protein>
<keyword evidence="2" id="KW-1185">Reference proteome</keyword>